<sequence>MGASVMLFPGPSTEGVHLVRVAEWQTR</sequence>
<dbReference type="HOGENOM" id="CLU_3414826_0_0_11"/>
<name>I4EX82_MODI5</name>
<evidence type="ECO:0000313" key="2">
    <source>
        <dbReference type="Proteomes" id="UP000006461"/>
    </source>
</evidence>
<dbReference type="AlphaFoldDB" id="I4EX82"/>
<reference evidence="1 2" key="1">
    <citation type="journal article" date="2012" name="J. Bacteriol.">
        <title>Genome Sequence of Radiation-Resistant Modestobacter marinus Strain BC501, a Representative Actinobacterium That Thrives on Calcareous Stone Surfaces.</title>
        <authorList>
            <person name="Normand P."/>
            <person name="Gury J."/>
            <person name="Pujic P."/>
            <person name="Chouaia B."/>
            <person name="Crotti E."/>
            <person name="Brusetti L."/>
            <person name="Daffonchio D."/>
            <person name="Vacherie B."/>
            <person name="Barbe V."/>
            <person name="Medigue C."/>
            <person name="Calteau A."/>
            <person name="Ghodhbane-Gtari F."/>
            <person name="Essoussi I."/>
            <person name="Nouioui I."/>
            <person name="Abbassi-Ghozzi I."/>
            <person name="Gtari M."/>
        </authorList>
    </citation>
    <scope>NUCLEOTIDE SEQUENCE [LARGE SCALE GENOMIC DNA]</scope>
    <source>
        <strain evidence="2">BC 501</strain>
    </source>
</reference>
<gene>
    <name evidence="1" type="ordered locus">MODMU_2566</name>
</gene>
<keyword evidence="2" id="KW-1185">Reference proteome</keyword>
<accession>I4EX82</accession>
<organism evidence="1 2">
    <name type="scientific">Modestobacter italicus (strain DSM 44449 / CECT 9708 / BC 501)</name>
    <dbReference type="NCBI Taxonomy" id="2732864"/>
    <lineage>
        <taxon>Bacteria</taxon>
        <taxon>Bacillati</taxon>
        <taxon>Actinomycetota</taxon>
        <taxon>Actinomycetes</taxon>
        <taxon>Geodermatophilales</taxon>
        <taxon>Geodermatophilaceae</taxon>
        <taxon>Modestobacter</taxon>
    </lineage>
</organism>
<dbReference type="KEGG" id="mmar:MODMU_2566"/>
<protein>
    <submittedName>
        <fullName evidence="1">Uncharacterized protein</fullName>
    </submittedName>
</protein>
<evidence type="ECO:0000313" key="1">
    <source>
        <dbReference type="EMBL" id="CCH87995.1"/>
    </source>
</evidence>
<dbReference type="STRING" id="477641.MODMU_2566"/>
<dbReference type="EMBL" id="FO203431">
    <property type="protein sequence ID" value="CCH87995.1"/>
    <property type="molecule type" value="Genomic_DNA"/>
</dbReference>
<proteinExistence type="predicted"/>
<dbReference type="Proteomes" id="UP000006461">
    <property type="component" value="Chromosome"/>
</dbReference>